<accession>A0A9N9QK42</accession>
<dbReference type="InterPro" id="IPR036291">
    <property type="entry name" value="NAD(P)-bd_dom_sf"/>
</dbReference>
<name>A0A9N9QK42_9CUCU</name>
<evidence type="ECO:0000313" key="5">
    <source>
        <dbReference type="Proteomes" id="UP001152799"/>
    </source>
</evidence>
<dbReference type="EMBL" id="OU892285">
    <property type="protein sequence ID" value="CAG9773773.1"/>
    <property type="molecule type" value="Genomic_DNA"/>
</dbReference>
<proteinExistence type="inferred from homology"/>
<keyword evidence="5" id="KW-1185">Reference proteome</keyword>
<reference evidence="4" key="1">
    <citation type="submission" date="2022-01" db="EMBL/GenBank/DDBJ databases">
        <authorList>
            <person name="King R."/>
        </authorList>
    </citation>
    <scope>NUCLEOTIDE SEQUENCE</scope>
</reference>
<dbReference type="InterPro" id="IPR002347">
    <property type="entry name" value="SDR_fam"/>
</dbReference>
<dbReference type="PANTHER" id="PTHR43157">
    <property type="entry name" value="PHOSPHATIDYLINOSITOL-GLYCAN BIOSYNTHESIS CLASS F PROTEIN-RELATED"/>
    <property type="match status" value="1"/>
</dbReference>
<dbReference type="SUPFAM" id="SSF51735">
    <property type="entry name" value="NAD(P)-binding Rossmann-fold domains"/>
    <property type="match status" value="1"/>
</dbReference>
<comment type="similarity">
    <text evidence="2">Belongs to the short-chain dehydrogenases/reductases (SDR) family.</text>
</comment>
<dbReference type="Gene3D" id="3.40.50.720">
    <property type="entry name" value="NAD(P)-binding Rossmann-like Domain"/>
    <property type="match status" value="1"/>
</dbReference>
<evidence type="ECO:0000256" key="1">
    <source>
        <dbReference type="ARBA" id="ARBA00023002"/>
    </source>
</evidence>
<feature type="chain" id="PRO_5040329378" evidence="3">
    <location>
        <begin position="18"/>
        <end position="318"/>
    </location>
</feature>
<sequence length="318" mass="35877">MGFVLSILFWVAVAVLAFKLWVKLTTGWCRSNVCLIGKTAIITGANTGIGYEAAEDFAKRGARVILACRDPTRGQNAVEKIIKATDNKNVVFKQLDLSSFKSVTEFAGDVNKTEERLDILLNNAGMGGKGFLRADNGFLLLMQTNYFGHFLLTNLLLDLLKKTQNSRIINVSSLAAKWAKDFDINQLNKFGKDDRNHFQVYARSKLCNLLFTIELANRLKGTSVTTYSLHPGVVLTDIFRKMPPFMKMMTETIISWFMKNSLEGAQTSIYCSVQKGIENYTGEHFEDCHFISRYKTAQDPDLPKQLWKVTEELISKVK</sequence>
<dbReference type="Proteomes" id="UP001152799">
    <property type="component" value="Chromosome 9"/>
</dbReference>
<dbReference type="OrthoDB" id="191139at2759"/>
<evidence type="ECO:0000256" key="3">
    <source>
        <dbReference type="SAM" id="SignalP"/>
    </source>
</evidence>
<dbReference type="PRINTS" id="PR00081">
    <property type="entry name" value="GDHRDH"/>
</dbReference>
<dbReference type="PANTHER" id="PTHR43157:SF31">
    <property type="entry name" value="PHOSPHATIDYLINOSITOL-GLYCAN BIOSYNTHESIS CLASS F PROTEIN"/>
    <property type="match status" value="1"/>
</dbReference>
<evidence type="ECO:0000313" key="4">
    <source>
        <dbReference type="EMBL" id="CAG9773773.1"/>
    </source>
</evidence>
<feature type="signal peptide" evidence="3">
    <location>
        <begin position="1"/>
        <end position="17"/>
    </location>
</feature>
<dbReference type="PRINTS" id="PR00080">
    <property type="entry name" value="SDRFAMILY"/>
</dbReference>
<evidence type="ECO:0000256" key="2">
    <source>
        <dbReference type="RuleBase" id="RU000363"/>
    </source>
</evidence>
<protein>
    <submittedName>
        <fullName evidence="4">Uncharacterized protein</fullName>
    </submittedName>
</protein>
<organism evidence="4 5">
    <name type="scientific">Ceutorhynchus assimilis</name>
    <name type="common">cabbage seed weevil</name>
    <dbReference type="NCBI Taxonomy" id="467358"/>
    <lineage>
        <taxon>Eukaryota</taxon>
        <taxon>Metazoa</taxon>
        <taxon>Ecdysozoa</taxon>
        <taxon>Arthropoda</taxon>
        <taxon>Hexapoda</taxon>
        <taxon>Insecta</taxon>
        <taxon>Pterygota</taxon>
        <taxon>Neoptera</taxon>
        <taxon>Endopterygota</taxon>
        <taxon>Coleoptera</taxon>
        <taxon>Polyphaga</taxon>
        <taxon>Cucujiformia</taxon>
        <taxon>Curculionidae</taxon>
        <taxon>Ceutorhynchinae</taxon>
        <taxon>Ceutorhynchus</taxon>
    </lineage>
</organism>
<gene>
    <name evidence="4" type="ORF">CEUTPL_LOCUS14159</name>
</gene>
<keyword evidence="3" id="KW-0732">Signal</keyword>
<dbReference type="GO" id="GO:0016491">
    <property type="term" value="F:oxidoreductase activity"/>
    <property type="evidence" value="ECO:0007669"/>
    <property type="project" value="UniProtKB-KW"/>
</dbReference>
<dbReference type="Pfam" id="PF00106">
    <property type="entry name" value="adh_short"/>
    <property type="match status" value="1"/>
</dbReference>
<dbReference type="CDD" id="cd05327">
    <property type="entry name" value="retinol-DH_like_SDR_c_like"/>
    <property type="match status" value="1"/>
</dbReference>
<dbReference type="AlphaFoldDB" id="A0A9N9QK42"/>
<keyword evidence="1" id="KW-0560">Oxidoreductase</keyword>